<dbReference type="Proteomes" id="UP001589776">
    <property type="component" value="Unassembled WGS sequence"/>
</dbReference>
<comment type="caution">
    <text evidence="1">The sequence shown here is derived from an EMBL/GenBank/DDBJ whole genome shotgun (WGS) entry which is preliminary data.</text>
</comment>
<accession>A0ABV6DUC4</accession>
<evidence type="ECO:0000313" key="2">
    <source>
        <dbReference type="Proteomes" id="UP001589776"/>
    </source>
</evidence>
<sequence length="93" mass="10695">MEEYERIVELFKSEAYPDKGWVMMTIHWESAKTDPYLNQVSCEFPGYLGYLTSFADVSPQYGFLDICDELVTLIKKNNLPIPPKVKAHYVGKG</sequence>
<dbReference type="RefSeq" id="WP_377474263.1">
    <property type="nucleotide sequence ID" value="NZ_JBHLWN010000115.1"/>
</dbReference>
<evidence type="ECO:0000313" key="1">
    <source>
        <dbReference type="EMBL" id="MFC0216263.1"/>
    </source>
</evidence>
<proteinExistence type="predicted"/>
<name>A0ABV6DUC4_9BACL</name>
<gene>
    <name evidence="1" type="ORF">ACFFK0_28090</name>
</gene>
<reference evidence="1 2" key="1">
    <citation type="submission" date="2024-09" db="EMBL/GenBank/DDBJ databases">
        <authorList>
            <person name="Sun Q."/>
            <person name="Mori K."/>
        </authorList>
    </citation>
    <scope>NUCLEOTIDE SEQUENCE [LARGE SCALE GENOMIC DNA]</scope>
    <source>
        <strain evidence="1 2">CCM 7759</strain>
    </source>
</reference>
<organism evidence="1 2">
    <name type="scientific">Paenibacillus chartarius</name>
    <dbReference type="NCBI Taxonomy" id="747481"/>
    <lineage>
        <taxon>Bacteria</taxon>
        <taxon>Bacillati</taxon>
        <taxon>Bacillota</taxon>
        <taxon>Bacilli</taxon>
        <taxon>Bacillales</taxon>
        <taxon>Paenibacillaceae</taxon>
        <taxon>Paenibacillus</taxon>
    </lineage>
</organism>
<dbReference type="EMBL" id="JBHLWN010000115">
    <property type="protein sequence ID" value="MFC0216263.1"/>
    <property type="molecule type" value="Genomic_DNA"/>
</dbReference>
<keyword evidence="2" id="KW-1185">Reference proteome</keyword>
<protein>
    <submittedName>
        <fullName evidence="1">Uncharacterized protein</fullName>
    </submittedName>
</protein>